<dbReference type="InterPro" id="IPR036615">
    <property type="entry name" value="Mur_ligase_C_dom_sf"/>
</dbReference>
<dbReference type="Gene3D" id="3.40.1190.10">
    <property type="entry name" value="Mur-like, catalytic domain"/>
    <property type="match status" value="1"/>
</dbReference>
<dbReference type="PANTHER" id="PTHR11136">
    <property type="entry name" value="FOLYLPOLYGLUTAMATE SYNTHASE-RELATED"/>
    <property type="match status" value="1"/>
</dbReference>
<sequence>MRGLMERLDHPERKLPPVIHVAGTNGKGSTIAYLRAILEAAGLRVHVFTSPYLVRINECYRLGAVGGGKLVGDEELRETFEHCERINADSPITIFEMETAVAFCLFAKHPADVALLEVGLGGRLDSTNVVEAPLASVITPVSMDHMEFLGDNLTAIAGEKAAIIKRKVPVVCAEQAPDAMAVIEAQANRMRAPLHAAGQQWHVGVERGRLVYQDERGLLDLAAPKLFGRHQFDNAGLAIATLRAIDAFKLNIAAFEAGIVNAEWPARMQRLVSGALVGQGPQGSEVWLDGGHNAEGGRVAAAALGDLEERVSRPLVVIVGMMANKDADAFLANFAGLTRHIIAVPVPGRDNGMAPDRLADAARALGMRVEIADGVDAALRRLAALAYEVPPRILITGSLYLAGPVLAANGTPPA</sequence>
<evidence type="ECO:0000313" key="25">
    <source>
        <dbReference type="Proteomes" id="UP001221546"/>
    </source>
</evidence>
<dbReference type="EC" id="6.3.2.12" evidence="5"/>
<evidence type="ECO:0000256" key="8">
    <source>
        <dbReference type="ARBA" id="ARBA00022598"/>
    </source>
</evidence>
<dbReference type="Gene3D" id="3.90.190.20">
    <property type="entry name" value="Mur ligase, C-terminal domain"/>
    <property type="match status" value="1"/>
</dbReference>
<comment type="pathway">
    <text evidence="3">Cofactor biosynthesis; tetrahydrofolylpolyglutamate biosynthesis.</text>
</comment>
<evidence type="ECO:0000259" key="23">
    <source>
        <dbReference type="Pfam" id="PF08245"/>
    </source>
</evidence>
<evidence type="ECO:0000256" key="13">
    <source>
        <dbReference type="ARBA" id="ARBA00022909"/>
    </source>
</evidence>
<feature type="domain" description="Mur ligase central" evidence="23">
    <location>
        <begin position="21"/>
        <end position="241"/>
    </location>
</feature>
<dbReference type="EMBL" id="CP121646">
    <property type="protein sequence ID" value="WFU68355.1"/>
    <property type="molecule type" value="Genomic_DNA"/>
</dbReference>
<dbReference type="Pfam" id="PF02875">
    <property type="entry name" value="Mur_ligase_C"/>
    <property type="match status" value="1"/>
</dbReference>
<comment type="catalytic activity">
    <reaction evidence="17">
        <text>(6S)-5,6,7,8-tetrahydrofolyl-(gamma-L-Glu)(n) + L-glutamate + ATP = (6S)-5,6,7,8-tetrahydrofolyl-(gamma-L-Glu)(n+1) + ADP + phosphate + H(+)</text>
        <dbReference type="Rhea" id="RHEA:10580"/>
        <dbReference type="Rhea" id="RHEA-COMP:14738"/>
        <dbReference type="Rhea" id="RHEA-COMP:14740"/>
        <dbReference type="ChEBI" id="CHEBI:15378"/>
        <dbReference type="ChEBI" id="CHEBI:29985"/>
        <dbReference type="ChEBI" id="CHEBI:30616"/>
        <dbReference type="ChEBI" id="CHEBI:43474"/>
        <dbReference type="ChEBI" id="CHEBI:141005"/>
        <dbReference type="ChEBI" id="CHEBI:456216"/>
        <dbReference type="EC" id="6.3.2.17"/>
    </reaction>
</comment>
<dbReference type="InterPro" id="IPR001645">
    <property type="entry name" value="Folylpolyglutamate_synth"/>
</dbReference>
<gene>
    <name evidence="24" type="ORF">QA636_00420</name>
</gene>
<evidence type="ECO:0000256" key="1">
    <source>
        <dbReference type="ARBA" id="ARBA00002714"/>
    </source>
</evidence>
<evidence type="ECO:0000256" key="15">
    <source>
        <dbReference type="ARBA" id="ARBA00030592"/>
    </source>
</evidence>
<organism evidence="24 25">
    <name type="scientific">Bradyrhizobium brasilense</name>
    <dbReference type="NCBI Taxonomy" id="1419277"/>
    <lineage>
        <taxon>Bacteria</taxon>
        <taxon>Pseudomonadati</taxon>
        <taxon>Pseudomonadota</taxon>
        <taxon>Alphaproteobacteria</taxon>
        <taxon>Hyphomicrobiales</taxon>
        <taxon>Nitrobacteraceae</taxon>
        <taxon>Bradyrhizobium</taxon>
    </lineage>
</organism>
<protein>
    <recommendedName>
        <fullName evidence="7">Dihydrofolate synthase/folylpolyglutamate synthase</fullName>
        <ecNumber evidence="5">6.3.2.12</ecNumber>
        <ecNumber evidence="6">6.3.2.17</ecNumber>
    </recommendedName>
    <alternativeName>
        <fullName evidence="16">Folylpoly-gamma-glutamate synthetase-dihydrofolate synthetase</fullName>
    </alternativeName>
    <alternativeName>
        <fullName evidence="14">Folylpolyglutamate synthetase</fullName>
    </alternativeName>
    <alternativeName>
        <fullName evidence="15">Tetrahydrofolylpolyglutamate synthase</fullName>
    </alternativeName>
</protein>
<evidence type="ECO:0000256" key="17">
    <source>
        <dbReference type="ARBA" id="ARBA00047493"/>
    </source>
</evidence>
<evidence type="ECO:0000256" key="20">
    <source>
        <dbReference type="ARBA" id="ARBA00049161"/>
    </source>
</evidence>
<keyword evidence="9" id="KW-0479">Metal-binding</keyword>
<dbReference type="PIRSF" id="PIRSF001563">
    <property type="entry name" value="Folylpolyglu_synth"/>
    <property type="match status" value="1"/>
</dbReference>
<reference evidence="24 25" key="1">
    <citation type="submission" date="2023-04" db="EMBL/GenBank/DDBJ databases">
        <title>Australian commercial rhizobial inoculants.</title>
        <authorList>
            <person name="Kohlmeier M.G."/>
            <person name="O'Hara G.W."/>
            <person name="Colombi E."/>
            <person name="Ramsay J.P."/>
            <person name="Terpolilli J."/>
        </authorList>
    </citation>
    <scope>NUCLEOTIDE SEQUENCE [LARGE SCALE GENOMIC DNA]</scope>
    <source>
        <strain evidence="24 25">CB627</strain>
    </source>
</reference>
<evidence type="ECO:0000256" key="19">
    <source>
        <dbReference type="ARBA" id="ARBA00049035"/>
    </source>
</evidence>
<proteinExistence type="inferred from homology"/>
<dbReference type="PANTHER" id="PTHR11136:SF0">
    <property type="entry name" value="DIHYDROFOLATE SYNTHETASE-RELATED"/>
    <property type="match status" value="1"/>
</dbReference>
<dbReference type="GO" id="GO:0016874">
    <property type="term" value="F:ligase activity"/>
    <property type="evidence" value="ECO:0007669"/>
    <property type="project" value="UniProtKB-KW"/>
</dbReference>
<evidence type="ECO:0000259" key="22">
    <source>
        <dbReference type="Pfam" id="PF02875"/>
    </source>
</evidence>
<evidence type="ECO:0000256" key="11">
    <source>
        <dbReference type="ARBA" id="ARBA00022840"/>
    </source>
</evidence>
<keyword evidence="12" id="KW-0460">Magnesium</keyword>
<dbReference type="SUPFAM" id="SSF53623">
    <property type="entry name" value="MurD-like peptide ligases, catalytic domain"/>
    <property type="match status" value="1"/>
</dbReference>
<comment type="catalytic activity">
    <reaction evidence="19">
        <text>(6R)-5,10-methylenetetrahydrofolyl-(gamma-L-Glu)(n) + L-glutamate + ATP = (6R)-5,10-methylenetetrahydrofolyl-(gamma-L-Glu)(n+1) + ADP + phosphate + H(+)</text>
        <dbReference type="Rhea" id="RHEA:51912"/>
        <dbReference type="Rhea" id="RHEA-COMP:13257"/>
        <dbReference type="Rhea" id="RHEA-COMP:13258"/>
        <dbReference type="ChEBI" id="CHEBI:15378"/>
        <dbReference type="ChEBI" id="CHEBI:29985"/>
        <dbReference type="ChEBI" id="CHEBI:30616"/>
        <dbReference type="ChEBI" id="CHEBI:43474"/>
        <dbReference type="ChEBI" id="CHEBI:136572"/>
        <dbReference type="ChEBI" id="CHEBI:456216"/>
        <dbReference type="EC" id="6.3.2.17"/>
    </reaction>
</comment>
<evidence type="ECO:0000256" key="21">
    <source>
        <dbReference type="PIRNR" id="PIRNR001563"/>
    </source>
</evidence>
<evidence type="ECO:0000256" key="9">
    <source>
        <dbReference type="ARBA" id="ARBA00022723"/>
    </source>
</evidence>
<evidence type="ECO:0000256" key="14">
    <source>
        <dbReference type="ARBA" id="ARBA00030048"/>
    </source>
</evidence>
<evidence type="ECO:0000256" key="5">
    <source>
        <dbReference type="ARBA" id="ARBA00013023"/>
    </source>
</evidence>
<keyword evidence="8 21" id="KW-0436">Ligase</keyword>
<comment type="pathway">
    <text evidence="2">Cofactor biosynthesis; tetrahydrofolate biosynthesis; 7,8-dihydrofolate from 2-amino-4-hydroxy-6-hydroxymethyl-7,8-dihydropteridine diphosphate and 4-aminobenzoate: step 2/2.</text>
</comment>
<keyword evidence="10 21" id="KW-0547">Nucleotide-binding</keyword>
<accession>A0ABY8JVM9</accession>
<dbReference type="InterPro" id="IPR036565">
    <property type="entry name" value="Mur-like_cat_sf"/>
</dbReference>
<comment type="function">
    <text evidence="1">Functions in two distinct reactions of the de novo folate biosynthetic pathway. Catalyzes the addition of a glutamate residue to dihydropteroate (7,8-dihydropteroate or H2Pte) to form dihydrofolate (7,8-dihydrofolate monoglutamate or H2Pte-Glu). Also catalyzes successive additions of L-glutamate to tetrahydrofolate or 10-formyltetrahydrofolate or 5,10-methylenetetrahydrofolate, leading to folylpolyglutamate derivatives.</text>
</comment>
<comment type="catalytic activity">
    <reaction evidence="20">
        <text>7,8-dihydropteroate + L-glutamate + ATP = 7,8-dihydrofolate + ADP + phosphate + H(+)</text>
        <dbReference type="Rhea" id="RHEA:23584"/>
        <dbReference type="ChEBI" id="CHEBI:15378"/>
        <dbReference type="ChEBI" id="CHEBI:17839"/>
        <dbReference type="ChEBI" id="CHEBI:29985"/>
        <dbReference type="ChEBI" id="CHEBI:30616"/>
        <dbReference type="ChEBI" id="CHEBI:43474"/>
        <dbReference type="ChEBI" id="CHEBI:57451"/>
        <dbReference type="ChEBI" id="CHEBI:456216"/>
        <dbReference type="EC" id="6.3.2.12"/>
    </reaction>
</comment>
<evidence type="ECO:0000256" key="10">
    <source>
        <dbReference type="ARBA" id="ARBA00022741"/>
    </source>
</evidence>
<dbReference type="RefSeq" id="WP_244558984.1">
    <property type="nucleotide sequence ID" value="NZ_CP121646.1"/>
</dbReference>
<keyword evidence="25" id="KW-1185">Reference proteome</keyword>
<dbReference type="EC" id="6.3.2.17" evidence="6"/>
<dbReference type="PROSITE" id="PS01012">
    <property type="entry name" value="FOLYLPOLYGLU_SYNT_2"/>
    <property type="match status" value="1"/>
</dbReference>
<dbReference type="Pfam" id="PF08245">
    <property type="entry name" value="Mur_ligase_M"/>
    <property type="match status" value="1"/>
</dbReference>
<dbReference type="SUPFAM" id="SSF53244">
    <property type="entry name" value="MurD-like peptide ligases, peptide-binding domain"/>
    <property type="match status" value="1"/>
</dbReference>
<name>A0ABY8JVM9_9BRAD</name>
<comment type="catalytic activity">
    <reaction evidence="18">
        <text>10-formyltetrahydrofolyl-(gamma-L-Glu)(n) + L-glutamate + ATP = 10-formyltetrahydrofolyl-(gamma-L-Glu)(n+1) + ADP + phosphate + H(+)</text>
        <dbReference type="Rhea" id="RHEA:51904"/>
        <dbReference type="Rhea" id="RHEA-COMP:13088"/>
        <dbReference type="Rhea" id="RHEA-COMP:14300"/>
        <dbReference type="ChEBI" id="CHEBI:15378"/>
        <dbReference type="ChEBI" id="CHEBI:29985"/>
        <dbReference type="ChEBI" id="CHEBI:30616"/>
        <dbReference type="ChEBI" id="CHEBI:43474"/>
        <dbReference type="ChEBI" id="CHEBI:134413"/>
        <dbReference type="ChEBI" id="CHEBI:456216"/>
        <dbReference type="EC" id="6.3.2.17"/>
    </reaction>
</comment>
<dbReference type="InterPro" id="IPR018109">
    <property type="entry name" value="Folylpolyglutamate_synth_CS"/>
</dbReference>
<keyword evidence="11 21" id="KW-0067">ATP-binding</keyword>
<dbReference type="Proteomes" id="UP001221546">
    <property type="component" value="Chromosome"/>
</dbReference>
<feature type="domain" description="Mur ligase C-terminal" evidence="22">
    <location>
        <begin position="278"/>
        <end position="398"/>
    </location>
</feature>
<evidence type="ECO:0000256" key="7">
    <source>
        <dbReference type="ARBA" id="ARBA00019357"/>
    </source>
</evidence>
<evidence type="ECO:0000256" key="3">
    <source>
        <dbReference type="ARBA" id="ARBA00005150"/>
    </source>
</evidence>
<evidence type="ECO:0000256" key="16">
    <source>
        <dbReference type="ARBA" id="ARBA00032510"/>
    </source>
</evidence>
<keyword evidence="13" id="KW-0289">Folate biosynthesis</keyword>
<evidence type="ECO:0000313" key="24">
    <source>
        <dbReference type="EMBL" id="WFU68355.1"/>
    </source>
</evidence>
<dbReference type="InterPro" id="IPR013221">
    <property type="entry name" value="Mur_ligase_cen"/>
</dbReference>
<evidence type="ECO:0000256" key="18">
    <source>
        <dbReference type="ARBA" id="ARBA00047808"/>
    </source>
</evidence>
<evidence type="ECO:0000256" key="6">
    <source>
        <dbReference type="ARBA" id="ARBA00013025"/>
    </source>
</evidence>
<dbReference type="NCBIfam" id="TIGR01499">
    <property type="entry name" value="folC"/>
    <property type="match status" value="1"/>
</dbReference>
<evidence type="ECO:0000256" key="2">
    <source>
        <dbReference type="ARBA" id="ARBA00004799"/>
    </source>
</evidence>
<evidence type="ECO:0000256" key="12">
    <source>
        <dbReference type="ARBA" id="ARBA00022842"/>
    </source>
</evidence>
<comment type="similarity">
    <text evidence="4 21">Belongs to the folylpolyglutamate synthase family.</text>
</comment>
<dbReference type="InterPro" id="IPR004101">
    <property type="entry name" value="Mur_ligase_C"/>
</dbReference>
<evidence type="ECO:0000256" key="4">
    <source>
        <dbReference type="ARBA" id="ARBA00008276"/>
    </source>
</evidence>